<accession>A0A5A7PTY4</accession>
<sequence length="100" mass="11429">MVGRRKEFARSAHGKVTPRGGRRRAGCRSRKEDETEHRQNTSRLRARPNDLTTSTRPHARPHDLDDLDLAFTLHDRTPSGKFHLTLHDLAFTNLHDLAGI</sequence>
<feature type="region of interest" description="Disordered" evidence="1">
    <location>
        <begin position="1"/>
        <end position="63"/>
    </location>
</feature>
<comment type="caution">
    <text evidence="2">The sequence shown here is derived from an EMBL/GenBank/DDBJ whole genome shotgun (WGS) entry which is preliminary data.</text>
</comment>
<dbReference type="Proteomes" id="UP000325081">
    <property type="component" value="Unassembled WGS sequence"/>
</dbReference>
<keyword evidence="3" id="KW-1185">Reference proteome</keyword>
<feature type="compositionally biased region" description="Basic and acidic residues" evidence="1">
    <location>
        <begin position="29"/>
        <end position="39"/>
    </location>
</feature>
<gene>
    <name evidence="2" type="ORF">STAS_12611</name>
</gene>
<name>A0A5A7PTY4_STRAF</name>
<protein>
    <submittedName>
        <fullName evidence="2">Transducin/WD40 repeat-like superfamily protein</fullName>
    </submittedName>
</protein>
<evidence type="ECO:0000313" key="3">
    <source>
        <dbReference type="Proteomes" id="UP000325081"/>
    </source>
</evidence>
<dbReference type="AlphaFoldDB" id="A0A5A7PTY4"/>
<proteinExistence type="predicted"/>
<evidence type="ECO:0000256" key="1">
    <source>
        <dbReference type="SAM" id="MobiDB-lite"/>
    </source>
</evidence>
<organism evidence="2 3">
    <name type="scientific">Striga asiatica</name>
    <name type="common">Asiatic witchweed</name>
    <name type="synonym">Buchnera asiatica</name>
    <dbReference type="NCBI Taxonomy" id="4170"/>
    <lineage>
        <taxon>Eukaryota</taxon>
        <taxon>Viridiplantae</taxon>
        <taxon>Streptophyta</taxon>
        <taxon>Embryophyta</taxon>
        <taxon>Tracheophyta</taxon>
        <taxon>Spermatophyta</taxon>
        <taxon>Magnoliopsida</taxon>
        <taxon>eudicotyledons</taxon>
        <taxon>Gunneridae</taxon>
        <taxon>Pentapetalae</taxon>
        <taxon>asterids</taxon>
        <taxon>lamiids</taxon>
        <taxon>Lamiales</taxon>
        <taxon>Orobanchaceae</taxon>
        <taxon>Buchnereae</taxon>
        <taxon>Striga</taxon>
    </lineage>
</organism>
<reference evidence="3" key="1">
    <citation type="journal article" date="2019" name="Curr. Biol.">
        <title>Genome Sequence of Striga asiatica Provides Insight into the Evolution of Plant Parasitism.</title>
        <authorList>
            <person name="Yoshida S."/>
            <person name="Kim S."/>
            <person name="Wafula E.K."/>
            <person name="Tanskanen J."/>
            <person name="Kim Y.M."/>
            <person name="Honaas L."/>
            <person name="Yang Z."/>
            <person name="Spallek T."/>
            <person name="Conn C.E."/>
            <person name="Ichihashi Y."/>
            <person name="Cheong K."/>
            <person name="Cui S."/>
            <person name="Der J.P."/>
            <person name="Gundlach H."/>
            <person name="Jiao Y."/>
            <person name="Hori C."/>
            <person name="Ishida J.K."/>
            <person name="Kasahara H."/>
            <person name="Kiba T."/>
            <person name="Kim M.S."/>
            <person name="Koo N."/>
            <person name="Laohavisit A."/>
            <person name="Lee Y.H."/>
            <person name="Lumba S."/>
            <person name="McCourt P."/>
            <person name="Mortimer J.C."/>
            <person name="Mutuku J.M."/>
            <person name="Nomura T."/>
            <person name="Sasaki-Sekimoto Y."/>
            <person name="Seto Y."/>
            <person name="Wang Y."/>
            <person name="Wakatake T."/>
            <person name="Sakakibara H."/>
            <person name="Demura T."/>
            <person name="Yamaguchi S."/>
            <person name="Yoneyama K."/>
            <person name="Manabe R.I."/>
            <person name="Nelson D.C."/>
            <person name="Schulman A.H."/>
            <person name="Timko M.P."/>
            <person name="dePamphilis C.W."/>
            <person name="Choi D."/>
            <person name="Shirasu K."/>
        </authorList>
    </citation>
    <scope>NUCLEOTIDE SEQUENCE [LARGE SCALE GENOMIC DNA]</scope>
    <source>
        <strain evidence="3">cv. UVA1</strain>
    </source>
</reference>
<evidence type="ECO:0000313" key="2">
    <source>
        <dbReference type="EMBL" id="GER36279.1"/>
    </source>
</evidence>
<dbReference type="EMBL" id="BKCP01005117">
    <property type="protein sequence ID" value="GER36279.1"/>
    <property type="molecule type" value="Genomic_DNA"/>
</dbReference>
<feature type="compositionally biased region" description="Basic and acidic residues" evidence="1">
    <location>
        <begin position="1"/>
        <end position="10"/>
    </location>
</feature>